<proteinExistence type="predicted"/>
<dbReference type="EMBL" id="OZ021744">
    <property type="protein sequence ID" value="CAK9311853.1"/>
    <property type="molecule type" value="Genomic_DNA"/>
</dbReference>
<evidence type="ECO:0000313" key="2">
    <source>
        <dbReference type="Proteomes" id="UP001642487"/>
    </source>
</evidence>
<sequence length="80" mass="8854">MLPLEFTPEHRISRCPLLGDPIDCHTCKDPVAGRPSFLSSSRRSLFLHSTLLSLPAMVVSRISSLGMTGMLPSGSWKWFP</sequence>
<organism evidence="1 2">
    <name type="scientific">Citrullus colocynthis</name>
    <name type="common">colocynth</name>
    <dbReference type="NCBI Taxonomy" id="252529"/>
    <lineage>
        <taxon>Eukaryota</taxon>
        <taxon>Viridiplantae</taxon>
        <taxon>Streptophyta</taxon>
        <taxon>Embryophyta</taxon>
        <taxon>Tracheophyta</taxon>
        <taxon>Spermatophyta</taxon>
        <taxon>Magnoliopsida</taxon>
        <taxon>eudicotyledons</taxon>
        <taxon>Gunneridae</taxon>
        <taxon>Pentapetalae</taxon>
        <taxon>rosids</taxon>
        <taxon>fabids</taxon>
        <taxon>Cucurbitales</taxon>
        <taxon>Cucurbitaceae</taxon>
        <taxon>Benincaseae</taxon>
        <taxon>Citrullus</taxon>
    </lineage>
</organism>
<keyword evidence="2" id="KW-1185">Reference proteome</keyword>
<evidence type="ECO:0000313" key="1">
    <source>
        <dbReference type="EMBL" id="CAK9311853.1"/>
    </source>
</evidence>
<gene>
    <name evidence="1" type="ORF">CITCOLO1_LOCUS3523</name>
</gene>
<reference evidence="1 2" key="1">
    <citation type="submission" date="2024-03" db="EMBL/GenBank/DDBJ databases">
        <authorList>
            <person name="Gkanogiannis A."/>
            <person name="Becerra Lopez-Lavalle L."/>
        </authorList>
    </citation>
    <scope>NUCLEOTIDE SEQUENCE [LARGE SCALE GENOMIC DNA]</scope>
</reference>
<name>A0ABP0XUL2_9ROSI</name>
<protein>
    <submittedName>
        <fullName evidence="1">Uncharacterized protein</fullName>
    </submittedName>
</protein>
<accession>A0ABP0XUL2</accession>
<dbReference type="Proteomes" id="UP001642487">
    <property type="component" value="Chromosome 10"/>
</dbReference>